<keyword evidence="2" id="KW-0677">Repeat</keyword>
<evidence type="ECO:0000259" key="7">
    <source>
        <dbReference type="PROSITE" id="PS50835"/>
    </source>
</evidence>
<dbReference type="InterPro" id="IPR013098">
    <property type="entry name" value="Ig_I-set"/>
</dbReference>
<keyword evidence="6" id="KW-0812">Transmembrane</keyword>
<evidence type="ECO:0000256" key="5">
    <source>
        <dbReference type="SAM" id="MobiDB-lite"/>
    </source>
</evidence>
<name>A0A1I8C2V2_MELHA</name>
<dbReference type="InterPro" id="IPR036179">
    <property type="entry name" value="Ig-like_dom_sf"/>
</dbReference>
<proteinExistence type="predicted"/>
<dbReference type="InterPro" id="IPR013783">
    <property type="entry name" value="Ig-like_fold"/>
</dbReference>
<evidence type="ECO:0000256" key="3">
    <source>
        <dbReference type="ARBA" id="ARBA00023157"/>
    </source>
</evidence>
<dbReference type="Gene3D" id="2.60.40.10">
    <property type="entry name" value="Immunoglobulins"/>
    <property type="match status" value="1"/>
</dbReference>
<dbReference type="Proteomes" id="UP000095281">
    <property type="component" value="Unplaced"/>
</dbReference>
<dbReference type="SMART" id="SM00408">
    <property type="entry name" value="IGc2"/>
    <property type="match status" value="1"/>
</dbReference>
<dbReference type="InterPro" id="IPR003598">
    <property type="entry name" value="Ig_sub2"/>
</dbReference>
<evidence type="ECO:0000313" key="8">
    <source>
        <dbReference type="Proteomes" id="UP000095281"/>
    </source>
</evidence>
<organism evidence="8 9">
    <name type="scientific">Meloidogyne hapla</name>
    <name type="common">Root-knot nematode worm</name>
    <dbReference type="NCBI Taxonomy" id="6305"/>
    <lineage>
        <taxon>Eukaryota</taxon>
        <taxon>Metazoa</taxon>
        <taxon>Ecdysozoa</taxon>
        <taxon>Nematoda</taxon>
        <taxon>Chromadorea</taxon>
        <taxon>Rhabditida</taxon>
        <taxon>Tylenchina</taxon>
        <taxon>Tylenchomorpha</taxon>
        <taxon>Tylenchoidea</taxon>
        <taxon>Meloidogynidae</taxon>
        <taxon>Meloidogyninae</taxon>
        <taxon>Meloidogyne</taxon>
    </lineage>
</organism>
<dbReference type="SMART" id="SM00409">
    <property type="entry name" value="IG"/>
    <property type="match status" value="1"/>
</dbReference>
<keyword evidence="6" id="KW-1133">Transmembrane helix</keyword>
<feature type="region of interest" description="Disordered" evidence="5">
    <location>
        <begin position="166"/>
        <end position="195"/>
    </location>
</feature>
<keyword evidence="1" id="KW-0732">Signal</keyword>
<protein>
    <submittedName>
        <fullName evidence="9">Ig-like domain-containing protein</fullName>
    </submittedName>
</protein>
<dbReference type="PANTHER" id="PTHR12231">
    <property type="entry name" value="CTX-RELATED TYPE I TRANSMEMBRANE PROTEIN"/>
    <property type="match status" value="1"/>
</dbReference>
<dbReference type="WBParaSite" id="MhA1_Contig933.frz3.gene22">
    <property type="protein sequence ID" value="MhA1_Contig933.frz3.gene22"/>
    <property type="gene ID" value="MhA1_Contig933.frz3.gene22"/>
</dbReference>
<dbReference type="Pfam" id="PF07679">
    <property type="entry name" value="I-set"/>
    <property type="match status" value="1"/>
</dbReference>
<keyword evidence="4" id="KW-0393">Immunoglobulin domain</keyword>
<dbReference type="InterPro" id="IPR003599">
    <property type="entry name" value="Ig_sub"/>
</dbReference>
<evidence type="ECO:0000256" key="1">
    <source>
        <dbReference type="ARBA" id="ARBA00022729"/>
    </source>
</evidence>
<keyword evidence="3" id="KW-1015">Disulfide bond</keyword>
<dbReference type="InterPro" id="IPR007110">
    <property type="entry name" value="Ig-like_dom"/>
</dbReference>
<feature type="domain" description="Ig-like" evidence="7">
    <location>
        <begin position="3"/>
        <end position="123"/>
    </location>
</feature>
<dbReference type="PANTHER" id="PTHR12231:SF253">
    <property type="entry name" value="DPR-INTERACTING PROTEIN ETA, ISOFORM B-RELATED"/>
    <property type="match status" value="1"/>
</dbReference>
<evidence type="ECO:0000256" key="6">
    <source>
        <dbReference type="SAM" id="Phobius"/>
    </source>
</evidence>
<keyword evidence="6" id="KW-0472">Membrane</keyword>
<reference evidence="9" key="1">
    <citation type="submission" date="2016-11" db="UniProtKB">
        <authorList>
            <consortium name="WormBaseParasite"/>
        </authorList>
    </citation>
    <scope>IDENTIFICATION</scope>
</reference>
<evidence type="ECO:0000256" key="2">
    <source>
        <dbReference type="ARBA" id="ARBA00022737"/>
    </source>
</evidence>
<keyword evidence="8" id="KW-1185">Reference proteome</keyword>
<dbReference type="PROSITE" id="PS50835">
    <property type="entry name" value="IG_LIKE"/>
    <property type="match status" value="1"/>
</dbReference>
<dbReference type="SUPFAM" id="SSF48726">
    <property type="entry name" value="Immunoglobulin"/>
    <property type="match status" value="1"/>
</dbReference>
<feature type="transmembrane region" description="Helical" evidence="6">
    <location>
        <begin position="136"/>
        <end position="157"/>
    </location>
</feature>
<sequence length="195" mass="22220">MRPVLILNASTRLDHKEDGNFFHWIGSAKTTSVGDDVLIECPVIGYPLPEIRWFKDDKPLNTSALLPPDKNRKTISSRRKYVLTAKALYIRSVDQNDEGTYKCLATNSFTVEFGQSPREFQLTLEHYLRIPSTMSWIIPLIIIIASLILLALTIWGCSQRDRSKRNQYNVAQKEKEHFRASGGEGGRPPTDELED</sequence>
<dbReference type="FunFam" id="2.60.40.10:FF:000032">
    <property type="entry name" value="palladin isoform X1"/>
    <property type="match status" value="1"/>
</dbReference>
<accession>A0A1I8C2V2</accession>
<dbReference type="InterPro" id="IPR051170">
    <property type="entry name" value="Neural/epithelial_adhesion"/>
</dbReference>
<evidence type="ECO:0000256" key="4">
    <source>
        <dbReference type="ARBA" id="ARBA00023319"/>
    </source>
</evidence>
<evidence type="ECO:0000313" key="9">
    <source>
        <dbReference type="WBParaSite" id="MhA1_Contig933.frz3.gene22"/>
    </source>
</evidence>
<dbReference type="AlphaFoldDB" id="A0A1I8C2V2"/>